<dbReference type="EMBL" id="BDGG01000017">
    <property type="protein sequence ID" value="GAV08197.1"/>
    <property type="molecule type" value="Genomic_DNA"/>
</dbReference>
<dbReference type="AlphaFoldDB" id="A0A1D1W3Z0"/>
<accession>A0A1D1W3Z0</accession>
<dbReference type="PANTHER" id="PTHR48047">
    <property type="entry name" value="GLYCOSYLTRANSFERASE"/>
    <property type="match status" value="1"/>
</dbReference>
<keyword evidence="6" id="KW-1185">Reference proteome</keyword>
<sequence>MKRILMLPFAGLGCIIPALEFAKRLTSSHQVTLAVQASFAALVEERLVRAPLHNIRLHVMDAIDIGPPTPSPYHNNQPFPFNTNRDQGAAAIRNLLKETFTGFCACTGHCVKDKHAQFDVIISDVFWGVEPVRFAASHHIPAYYFCTGNAGQLLMMIAVQEDTPATNVQSDKFFWKVPGEGQKSLEYVPGTFKDTLLEGKRGLPYVRGVVCNSIREIDEAYLRSLESYDEMQSVKMWLPGPLLPETNTREDESEAVVEQVTKWLDKQPEQSVVYFSFGSHIPTKSEQAQEILDALLSLGKPFIWSLNAASFEGLPEEYRVDMRRHPELISGMNFLILSWTPQTVILGHEATAVFVSHCGWNSTLEALTMGVPVVGWPFVTDQKADAELLESMAMGVVLPGTGFHAQRTIPVAEIVHNVKMVAGWNEESGEDKESTYGKAAQKWKSVIAEARKPDGSSQRDLTNFLQDLQSF</sequence>
<comment type="caution">
    <text evidence="5">The sequence shown here is derived from an EMBL/GenBank/DDBJ whole genome shotgun (WGS) entry which is preliminary data.</text>
</comment>
<protein>
    <recommendedName>
        <fullName evidence="4">UDP-glucuronosyltransferase</fullName>
        <ecNumber evidence="4">2.4.1.17</ecNumber>
    </recommendedName>
</protein>
<dbReference type="Pfam" id="PF00201">
    <property type="entry name" value="UDPGT"/>
    <property type="match status" value="1"/>
</dbReference>
<dbReference type="EC" id="2.4.1.17" evidence="4"/>
<dbReference type="InterPro" id="IPR002213">
    <property type="entry name" value="UDP_glucos_trans"/>
</dbReference>
<evidence type="ECO:0000313" key="6">
    <source>
        <dbReference type="Proteomes" id="UP000186922"/>
    </source>
</evidence>
<keyword evidence="3" id="KW-0328">Glycosyltransferase</keyword>
<reference evidence="5 6" key="1">
    <citation type="journal article" date="2016" name="Nat. Commun.">
        <title>Extremotolerant tardigrade genome and improved radiotolerance of human cultured cells by tardigrade-unique protein.</title>
        <authorList>
            <person name="Hashimoto T."/>
            <person name="Horikawa D.D."/>
            <person name="Saito Y."/>
            <person name="Kuwahara H."/>
            <person name="Kozuka-Hata H."/>
            <person name="Shin-I T."/>
            <person name="Minakuchi Y."/>
            <person name="Ohishi K."/>
            <person name="Motoyama A."/>
            <person name="Aizu T."/>
            <person name="Enomoto A."/>
            <person name="Kondo K."/>
            <person name="Tanaka S."/>
            <person name="Hara Y."/>
            <person name="Koshikawa S."/>
            <person name="Sagara H."/>
            <person name="Miura T."/>
            <person name="Yokobori S."/>
            <person name="Miyagawa K."/>
            <person name="Suzuki Y."/>
            <person name="Kubo T."/>
            <person name="Oyama M."/>
            <person name="Kohara Y."/>
            <person name="Fujiyama A."/>
            <person name="Arakawa K."/>
            <person name="Katayama T."/>
            <person name="Toyoda A."/>
            <person name="Kunieda T."/>
        </authorList>
    </citation>
    <scope>NUCLEOTIDE SEQUENCE [LARGE SCALE GENOMIC DNA]</scope>
    <source>
        <strain evidence="5 6">YOKOZUNA-1</strain>
    </source>
</reference>
<dbReference type="GO" id="GO:0016020">
    <property type="term" value="C:membrane"/>
    <property type="evidence" value="ECO:0007669"/>
    <property type="project" value="UniProtKB-SubCell"/>
</dbReference>
<organism evidence="5 6">
    <name type="scientific">Ramazzottius varieornatus</name>
    <name type="common">Water bear</name>
    <name type="synonym">Tardigrade</name>
    <dbReference type="NCBI Taxonomy" id="947166"/>
    <lineage>
        <taxon>Eukaryota</taxon>
        <taxon>Metazoa</taxon>
        <taxon>Ecdysozoa</taxon>
        <taxon>Tardigrada</taxon>
        <taxon>Eutardigrada</taxon>
        <taxon>Parachela</taxon>
        <taxon>Hypsibioidea</taxon>
        <taxon>Ramazzottiidae</taxon>
        <taxon>Ramazzottius</taxon>
    </lineage>
</organism>
<gene>
    <name evidence="5" type="primary">RvY_17925-1</name>
    <name evidence="5" type="synonym">RvY_17925.1</name>
    <name evidence="5" type="ORF">RvY_17925</name>
</gene>
<dbReference type="GO" id="GO:0015020">
    <property type="term" value="F:glucuronosyltransferase activity"/>
    <property type="evidence" value="ECO:0007669"/>
    <property type="project" value="UniProtKB-EC"/>
</dbReference>
<dbReference type="PANTHER" id="PTHR48047:SF215">
    <property type="entry name" value="GLYCOSYLTRANSFERASE"/>
    <property type="match status" value="1"/>
</dbReference>
<evidence type="ECO:0000313" key="5">
    <source>
        <dbReference type="EMBL" id="GAV08197.1"/>
    </source>
</evidence>
<dbReference type="InterPro" id="IPR035595">
    <property type="entry name" value="UDP_glycos_trans_CS"/>
</dbReference>
<evidence type="ECO:0000256" key="3">
    <source>
        <dbReference type="RuleBase" id="RU003718"/>
    </source>
</evidence>
<dbReference type="Proteomes" id="UP000186922">
    <property type="component" value="Unassembled WGS sequence"/>
</dbReference>
<proteinExistence type="inferred from homology"/>
<dbReference type="CDD" id="cd03784">
    <property type="entry name" value="GT1_Gtf-like"/>
    <property type="match status" value="1"/>
</dbReference>
<dbReference type="OrthoDB" id="5835829at2759"/>
<comment type="catalytic activity">
    <reaction evidence="4">
        <text>glucuronate acceptor + UDP-alpha-D-glucuronate = acceptor beta-D-glucuronoside + UDP + H(+)</text>
        <dbReference type="Rhea" id="RHEA:21032"/>
        <dbReference type="ChEBI" id="CHEBI:15378"/>
        <dbReference type="ChEBI" id="CHEBI:58052"/>
        <dbReference type="ChEBI" id="CHEBI:58223"/>
        <dbReference type="ChEBI" id="CHEBI:132367"/>
        <dbReference type="ChEBI" id="CHEBI:132368"/>
        <dbReference type="EC" id="2.4.1.17"/>
    </reaction>
</comment>
<dbReference type="PROSITE" id="PS00375">
    <property type="entry name" value="UDPGT"/>
    <property type="match status" value="1"/>
</dbReference>
<evidence type="ECO:0000256" key="4">
    <source>
        <dbReference type="RuleBase" id="RU362059"/>
    </source>
</evidence>
<evidence type="ECO:0000256" key="2">
    <source>
        <dbReference type="ARBA" id="ARBA00022679"/>
    </source>
</evidence>
<keyword evidence="2 3" id="KW-0808">Transferase</keyword>
<evidence type="ECO:0000256" key="1">
    <source>
        <dbReference type="ARBA" id="ARBA00009995"/>
    </source>
</evidence>
<comment type="similarity">
    <text evidence="1 3">Belongs to the UDP-glycosyltransferase family.</text>
</comment>
<dbReference type="STRING" id="947166.A0A1D1W3Z0"/>
<dbReference type="GO" id="GO:0035251">
    <property type="term" value="F:UDP-glucosyltransferase activity"/>
    <property type="evidence" value="ECO:0007669"/>
    <property type="project" value="TreeGrafter"/>
</dbReference>
<name>A0A1D1W3Z0_RAMVA</name>
<dbReference type="SUPFAM" id="SSF53756">
    <property type="entry name" value="UDP-Glycosyltransferase/glycogen phosphorylase"/>
    <property type="match status" value="1"/>
</dbReference>
<dbReference type="Gene3D" id="3.40.50.2000">
    <property type="entry name" value="Glycogen Phosphorylase B"/>
    <property type="match status" value="2"/>
</dbReference>
<comment type="subcellular location">
    <subcellularLocation>
        <location evidence="4">Membrane</location>
        <topology evidence="4">Single-pass membrane protein</topology>
    </subcellularLocation>
</comment>